<name>A0AA48I2R3_9TREE</name>
<dbReference type="RefSeq" id="XP_060455410.1">
    <property type="nucleotide sequence ID" value="XM_060598636.1"/>
</dbReference>
<dbReference type="Proteomes" id="UP001233271">
    <property type="component" value="Chromosome 3"/>
</dbReference>
<feature type="compositionally biased region" description="Low complexity" evidence="1">
    <location>
        <begin position="107"/>
        <end position="125"/>
    </location>
</feature>
<organism evidence="2 3">
    <name type="scientific">Cutaneotrichosporon cavernicola</name>
    <dbReference type="NCBI Taxonomy" id="279322"/>
    <lineage>
        <taxon>Eukaryota</taxon>
        <taxon>Fungi</taxon>
        <taxon>Dikarya</taxon>
        <taxon>Basidiomycota</taxon>
        <taxon>Agaricomycotina</taxon>
        <taxon>Tremellomycetes</taxon>
        <taxon>Trichosporonales</taxon>
        <taxon>Trichosporonaceae</taxon>
        <taxon>Cutaneotrichosporon</taxon>
    </lineage>
</organism>
<sequence length="429" mass="45828">MQDLIPQPGFQLPHPGISGFMPSLVAALNASPTLRHWPVDDTLVAVLLLALMARRGGVLLDATNVSKVAKVAGAHTTSVFGLVTRSVHLSSTSVASDVALKVPDHPPSGTSTSDTTTPSDTSDTSVRPEPSPYPPMTPRAMVVTGLEDAPPPVLVRLRSEVAAAERKGDVPLIIWVRDEERADDAPAWLLDIFVCSALLYAEDLTLPPPNLSSNALVPPDYIRDLRSFLLLTHIHPPLESHINNLLAALSLHKSLEANLSARATASLNSLVKAQRILAGPFDLPGGWQENLHAWQAAKSAEAEYEAGVGSSLPASALRSRTAGNVGGYGGGPGGVDTWSQRAGETPTPVEMLGPGANDWFCDPGNVEGAWELGVRHRVRPRQPGQALLFALNGSAQERVQYARQRATKEASRRQRKEVDDALVQILQEV</sequence>
<keyword evidence="3" id="KW-1185">Reference proteome</keyword>
<feature type="region of interest" description="Disordered" evidence="1">
    <location>
        <begin position="98"/>
        <end position="139"/>
    </location>
</feature>
<proteinExistence type="predicted"/>
<gene>
    <name evidence="2" type="ORF">CcaverHIS019_0302140</name>
</gene>
<evidence type="ECO:0000256" key="1">
    <source>
        <dbReference type="SAM" id="MobiDB-lite"/>
    </source>
</evidence>
<dbReference type="GeneID" id="85494015"/>
<reference evidence="2" key="1">
    <citation type="journal article" date="2023" name="BMC Genomics">
        <title>Chromosome-level genome assemblies of Cutaneotrichosporon spp. (Trichosporonales, Basidiomycota) reveal imbalanced evolution between nucleotide sequences and chromosome synteny.</title>
        <authorList>
            <person name="Kobayashi Y."/>
            <person name="Kayamori A."/>
            <person name="Aoki K."/>
            <person name="Shiwa Y."/>
            <person name="Matsutani M."/>
            <person name="Fujita N."/>
            <person name="Sugita T."/>
            <person name="Iwasaki W."/>
            <person name="Tanaka N."/>
            <person name="Takashima M."/>
        </authorList>
    </citation>
    <scope>NUCLEOTIDE SEQUENCE</scope>
    <source>
        <strain evidence="2">HIS019</strain>
    </source>
</reference>
<protein>
    <submittedName>
        <fullName evidence="2">Uncharacterized protein</fullName>
    </submittedName>
</protein>
<dbReference type="KEGG" id="ccac:CcaHIS019_0302140"/>
<accession>A0AA48I2R3</accession>
<evidence type="ECO:0000313" key="2">
    <source>
        <dbReference type="EMBL" id="BEI90144.1"/>
    </source>
</evidence>
<dbReference type="AlphaFoldDB" id="A0AA48I2R3"/>
<dbReference type="EMBL" id="AP028214">
    <property type="protein sequence ID" value="BEI90144.1"/>
    <property type="molecule type" value="Genomic_DNA"/>
</dbReference>
<evidence type="ECO:0000313" key="3">
    <source>
        <dbReference type="Proteomes" id="UP001233271"/>
    </source>
</evidence>